<dbReference type="EMBL" id="BLAL01000156">
    <property type="protein sequence ID" value="GES85455.1"/>
    <property type="molecule type" value="Genomic_DNA"/>
</dbReference>
<organism evidence="2 3">
    <name type="scientific">Rhizophagus clarus</name>
    <dbReference type="NCBI Taxonomy" id="94130"/>
    <lineage>
        <taxon>Eukaryota</taxon>
        <taxon>Fungi</taxon>
        <taxon>Fungi incertae sedis</taxon>
        <taxon>Mucoromycota</taxon>
        <taxon>Glomeromycotina</taxon>
        <taxon>Glomeromycetes</taxon>
        <taxon>Glomerales</taxon>
        <taxon>Glomeraceae</taxon>
        <taxon>Rhizophagus</taxon>
    </lineage>
</organism>
<evidence type="ECO:0000256" key="1">
    <source>
        <dbReference type="SAM" id="MobiDB-lite"/>
    </source>
</evidence>
<name>A0A8H3LGU6_9GLOM</name>
<gene>
    <name evidence="2" type="ORF">RCL2_001256100</name>
</gene>
<dbReference type="AlphaFoldDB" id="A0A8H3LGU6"/>
<feature type="compositionally biased region" description="Acidic residues" evidence="1">
    <location>
        <begin position="7"/>
        <end position="22"/>
    </location>
</feature>
<accession>A0A8H3LGU6</accession>
<evidence type="ECO:0000313" key="3">
    <source>
        <dbReference type="Proteomes" id="UP000615446"/>
    </source>
</evidence>
<reference evidence="2" key="1">
    <citation type="submission" date="2019-10" db="EMBL/GenBank/DDBJ databases">
        <title>Conservation and host-specific expression of non-tandemly repeated heterogenous ribosome RNA gene in arbuscular mycorrhizal fungi.</title>
        <authorList>
            <person name="Maeda T."/>
            <person name="Kobayashi Y."/>
            <person name="Nakagawa T."/>
            <person name="Ezawa T."/>
            <person name="Yamaguchi K."/>
            <person name="Bino T."/>
            <person name="Nishimoto Y."/>
            <person name="Shigenobu S."/>
            <person name="Kawaguchi M."/>
        </authorList>
    </citation>
    <scope>NUCLEOTIDE SEQUENCE</scope>
    <source>
        <strain evidence="2">HR1</strain>
    </source>
</reference>
<proteinExistence type="predicted"/>
<feature type="region of interest" description="Disordered" evidence="1">
    <location>
        <begin position="1"/>
        <end position="22"/>
    </location>
</feature>
<dbReference type="OrthoDB" id="2307807at2759"/>
<protein>
    <submittedName>
        <fullName evidence="2">Uncharacterized protein</fullName>
    </submittedName>
</protein>
<sequence length="107" mass="12202">MGVLATEAEEEEVNEEEEEENELEKKSLFTRHLLIFSYRRDGTCAMVAFLYQHLNQGLPILPIVIKSFGTALLYHNTMKFFRNRNIPDRAITGFGRNAAPPCNGPMV</sequence>
<dbReference type="Proteomes" id="UP000615446">
    <property type="component" value="Unassembled WGS sequence"/>
</dbReference>
<evidence type="ECO:0000313" key="2">
    <source>
        <dbReference type="EMBL" id="GES85455.1"/>
    </source>
</evidence>
<comment type="caution">
    <text evidence="2">The sequence shown here is derived from an EMBL/GenBank/DDBJ whole genome shotgun (WGS) entry which is preliminary data.</text>
</comment>